<dbReference type="InterPro" id="IPR036537">
    <property type="entry name" value="Adaptor_Cbl_N_dom_sf"/>
</dbReference>
<dbReference type="InterPro" id="IPR011009">
    <property type="entry name" value="Kinase-like_dom_sf"/>
</dbReference>
<name>A0ABC9DBX5_9POAL</name>
<dbReference type="InterPro" id="IPR059179">
    <property type="entry name" value="MLKL-like_MCAfunc"/>
</dbReference>
<accession>A0ABC9DBX5</accession>
<keyword evidence="11" id="KW-0325">Glycoprotein</keyword>
<dbReference type="GO" id="GO:0016020">
    <property type="term" value="C:membrane"/>
    <property type="evidence" value="ECO:0007669"/>
    <property type="project" value="UniProtKB-SubCell"/>
</dbReference>
<evidence type="ECO:0000256" key="3">
    <source>
        <dbReference type="ARBA" id="ARBA00022679"/>
    </source>
</evidence>
<gene>
    <name evidence="15" type="ORF">URODEC1_LOCUS83702</name>
</gene>
<evidence type="ECO:0000256" key="8">
    <source>
        <dbReference type="ARBA" id="ARBA00022840"/>
    </source>
</evidence>
<evidence type="ECO:0000256" key="2">
    <source>
        <dbReference type="ARBA" id="ARBA00022527"/>
    </source>
</evidence>
<dbReference type="Gene3D" id="1.20.930.20">
    <property type="entry name" value="Adaptor protein Cbl, N-terminal domain"/>
    <property type="match status" value="2"/>
</dbReference>
<dbReference type="SMART" id="SM00220">
    <property type="entry name" value="S_TKc"/>
    <property type="match status" value="1"/>
</dbReference>
<dbReference type="FunFam" id="3.30.200.20:FF:000039">
    <property type="entry name" value="receptor-like protein kinase FERONIA"/>
    <property type="match status" value="1"/>
</dbReference>
<dbReference type="PROSITE" id="PS00107">
    <property type="entry name" value="PROTEIN_KINASE_ATP"/>
    <property type="match status" value="1"/>
</dbReference>
<dbReference type="Pfam" id="PF07714">
    <property type="entry name" value="PK_Tyr_Ser-Thr"/>
    <property type="match status" value="1"/>
</dbReference>
<reference evidence="15 16" key="2">
    <citation type="submission" date="2024-10" db="EMBL/GenBank/DDBJ databases">
        <authorList>
            <person name="Ryan C."/>
        </authorList>
    </citation>
    <scope>NUCLEOTIDE SEQUENCE [LARGE SCALE GENOMIC DNA]</scope>
</reference>
<dbReference type="InterPro" id="IPR000719">
    <property type="entry name" value="Prot_kinase_dom"/>
</dbReference>
<feature type="region of interest" description="Disordered" evidence="13">
    <location>
        <begin position="658"/>
        <end position="679"/>
    </location>
</feature>
<dbReference type="PANTHER" id="PTHR27003:SF89">
    <property type="entry name" value="RECEPTOR-LIKE PROTEIN KINASE FAMILY PROTEIN-RELATED"/>
    <property type="match status" value="1"/>
</dbReference>
<keyword evidence="7" id="KW-0418">Kinase</keyword>
<evidence type="ECO:0000256" key="13">
    <source>
        <dbReference type="SAM" id="MobiDB-lite"/>
    </source>
</evidence>
<dbReference type="PROSITE" id="PS00108">
    <property type="entry name" value="PROTEIN_KINASE_ST"/>
    <property type="match status" value="1"/>
</dbReference>
<evidence type="ECO:0000256" key="4">
    <source>
        <dbReference type="ARBA" id="ARBA00022692"/>
    </source>
</evidence>
<keyword evidence="9" id="KW-1133">Transmembrane helix</keyword>
<evidence type="ECO:0000256" key="12">
    <source>
        <dbReference type="PROSITE-ProRule" id="PRU10141"/>
    </source>
</evidence>
<sequence>MASFWDMLGKVAGVMQLTGVDAFGMVSMIVQAARTARRNRDLCQQLAKKVEIVSGLLEELHIPELRRHRKTRRPLDELRTALFRGYVLVWSCSQQQSASQFRQLFMAADMASMLRQAKDEIDGYIILIPLITAVATVRARDEETNDPAPARRPQISIQEVTNSSSSSQEVTNSSLELEEQLSLTDLIVPRNEESIQISTSQSSHASGSDWVQEHLSELVLMMVHSADTASHNRDQCQQLAHQALIVGNLLQRPLGTQRSLEQLEDLLFRGYMLICFCSQYSRSQLHLMFTAADVASVFRLAQEEISRQIYHLTSLVPAQVAQDDVMTINNPTRRQRPLLTAYGEHPPKDAVHMQNVARPAPHRYRIPFSVLQEATNYFDENMVIGVGGFGKVYRARMHDGRKVAVKRGNLMSDQGLAEFRTEVEVLSGVRHRHLVALVGYCDEHNEMILVYENMEKGTLRSHLYNGDKPPLSWKKRLQICIGAARGLHYLHTGYMKSIIHRDVKSTNILLDENLSAKVSDFGLSKIGVNFDDTHVSTVVKGSFGYLDPEYFRRQQLTDKSDVYSFGVVLLEVICARAALNPSLPKEMVSLADWGLEFQKRGKLDQIIDPQIAGKIKPEALRKYGETVEKCLADHSVDRPTMGDVLWNLEYTLQLQESGEDNSNMSMNNTFSQLVNTDGR</sequence>
<keyword evidence="8 12" id="KW-0067">ATP-binding</keyword>
<dbReference type="InterPro" id="IPR017441">
    <property type="entry name" value="Protein_kinase_ATP_BS"/>
</dbReference>
<reference evidence="16" key="1">
    <citation type="submission" date="2024-06" db="EMBL/GenBank/DDBJ databases">
        <authorList>
            <person name="Ryan C."/>
        </authorList>
    </citation>
    <scope>NUCLEOTIDE SEQUENCE [LARGE SCALE GENOMIC DNA]</scope>
</reference>
<dbReference type="CDD" id="cd21037">
    <property type="entry name" value="MLKL_NTD"/>
    <property type="match status" value="2"/>
</dbReference>
<feature type="domain" description="Protein kinase" evidence="14">
    <location>
        <begin position="378"/>
        <end position="651"/>
    </location>
</feature>
<dbReference type="InterPro" id="IPR045766">
    <property type="entry name" value="MCAfunc"/>
</dbReference>
<dbReference type="EMBL" id="OZ075142">
    <property type="protein sequence ID" value="CAL5035909.1"/>
    <property type="molecule type" value="Genomic_DNA"/>
</dbReference>
<comment type="subcellular location">
    <subcellularLocation>
        <location evidence="1">Membrane</location>
        <topology evidence="1">Single-pass membrane protein</topology>
    </subcellularLocation>
</comment>
<keyword evidence="10" id="KW-0472">Membrane</keyword>
<dbReference type="PROSITE" id="PS50011">
    <property type="entry name" value="PROTEIN_KINASE_DOM"/>
    <property type="match status" value="1"/>
</dbReference>
<evidence type="ECO:0000313" key="15">
    <source>
        <dbReference type="EMBL" id="CAL5035909.1"/>
    </source>
</evidence>
<feature type="region of interest" description="Disordered" evidence="13">
    <location>
        <begin position="142"/>
        <end position="174"/>
    </location>
</feature>
<evidence type="ECO:0000259" key="14">
    <source>
        <dbReference type="PROSITE" id="PS50011"/>
    </source>
</evidence>
<dbReference type="CDD" id="cd14066">
    <property type="entry name" value="STKc_IRAK"/>
    <property type="match status" value="1"/>
</dbReference>
<evidence type="ECO:0000256" key="6">
    <source>
        <dbReference type="ARBA" id="ARBA00022741"/>
    </source>
</evidence>
<keyword evidence="16" id="KW-1185">Reference proteome</keyword>
<dbReference type="InterPro" id="IPR008271">
    <property type="entry name" value="Ser/Thr_kinase_AS"/>
</dbReference>
<keyword evidence="5" id="KW-0732">Signal</keyword>
<dbReference type="Gene3D" id="3.30.200.20">
    <property type="entry name" value="Phosphorylase Kinase, domain 1"/>
    <property type="match status" value="1"/>
</dbReference>
<dbReference type="GO" id="GO:0005524">
    <property type="term" value="F:ATP binding"/>
    <property type="evidence" value="ECO:0007669"/>
    <property type="project" value="UniProtKB-UniRule"/>
</dbReference>
<dbReference type="Gene3D" id="1.10.510.10">
    <property type="entry name" value="Transferase(Phosphotransferase) domain 1"/>
    <property type="match status" value="1"/>
</dbReference>
<organism evidence="15 16">
    <name type="scientific">Urochloa decumbens</name>
    <dbReference type="NCBI Taxonomy" id="240449"/>
    <lineage>
        <taxon>Eukaryota</taxon>
        <taxon>Viridiplantae</taxon>
        <taxon>Streptophyta</taxon>
        <taxon>Embryophyta</taxon>
        <taxon>Tracheophyta</taxon>
        <taxon>Spermatophyta</taxon>
        <taxon>Magnoliopsida</taxon>
        <taxon>Liliopsida</taxon>
        <taxon>Poales</taxon>
        <taxon>Poaceae</taxon>
        <taxon>PACMAD clade</taxon>
        <taxon>Panicoideae</taxon>
        <taxon>Panicodae</taxon>
        <taxon>Paniceae</taxon>
        <taxon>Melinidinae</taxon>
        <taxon>Urochloa</taxon>
    </lineage>
</organism>
<evidence type="ECO:0000313" key="16">
    <source>
        <dbReference type="Proteomes" id="UP001497457"/>
    </source>
</evidence>
<dbReference type="Proteomes" id="UP001497457">
    <property type="component" value="Chromosome 32b"/>
</dbReference>
<keyword evidence="6 12" id="KW-0547">Nucleotide-binding</keyword>
<dbReference type="AlphaFoldDB" id="A0ABC9DBX5"/>
<dbReference type="SUPFAM" id="SSF56112">
    <property type="entry name" value="Protein kinase-like (PK-like)"/>
    <property type="match status" value="1"/>
</dbReference>
<keyword evidence="3" id="KW-0808">Transferase</keyword>
<dbReference type="PANTHER" id="PTHR27003">
    <property type="entry name" value="OS07G0166700 PROTEIN"/>
    <property type="match status" value="1"/>
</dbReference>
<keyword evidence="4" id="KW-0812">Transmembrane</keyword>
<evidence type="ECO:0000256" key="5">
    <source>
        <dbReference type="ARBA" id="ARBA00022729"/>
    </source>
</evidence>
<dbReference type="GO" id="GO:0004674">
    <property type="term" value="F:protein serine/threonine kinase activity"/>
    <property type="evidence" value="ECO:0007669"/>
    <property type="project" value="UniProtKB-KW"/>
</dbReference>
<dbReference type="InterPro" id="IPR001245">
    <property type="entry name" value="Ser-Thr/Tyr_kinase_cat_dom"/>
</dbReference>
<feature type="compositionally biased region" description="Low complexity" evidence="13">
    <location>
        <begin position="155"/>
        <end position="174"/>
    </location>
</feature>
<dbReference type="InterPro" id="IPR045272">
    <property type="entry name" value="ANXUR1/2-like"/>
</dbReference>
<dbReference type="Pfam" id="PF19584">
    <property type="entry name" value="MCAfunc"/>
    <property type="match status" value="1"/>
</dbReference>
<keyword evidence="2" id="KW-0723">Serine/threonine-protein kinase</keyword>
<dbReference type="FunFam" id="1.10.510.10:FF:000058">
    <property type="entry name" value="Receptor-like protein kinase FERONIA"/>
    <property type="match status" value="1"/>
</dbReference>
<evidence type="ECO:0000256" key="1">
    <source>
        <dbReference type="ARBA" id="ARBA00004167"/>
    </source>
</evidence>
<evidence type="ECO:0000256" key="9">
    <source>
        <dbReference type="ARBA" id="ARBA00022989"/>
    </source>
</evidence>
<proteinExistence type="predicted"/>
<evidence type="ECO:0000256" key="7">
    <source>
        <dbReference type="ARBA" id="ARBA00022777"/>
    </source>
</evidence>
<evidence type="ECO:0000256" key="10">
    <source>
        <dbReference type="ARBA" id="ARBA00023136"/>
    </source>
</evidence>
<feature type="binding site" evidence="12">
    <location>
        <position position="406"/>
    </location>
    <ligand>
        <name>ATP</name>
        <dbReference type="ChEBI" id="CHEBI:30616"/>
    </ligand>
</feature>
<protein>
    <recommendedName>
        <fullName evidence="14">Protein kinase domain-containing protein</fullName>
    </recommendedName>
</protein>
<evidence type="ECO:0000256" key="11">
    <source>
        <dbReference type="ARBA" id="ARBA00023180"/>
    </source>
</evidence>